<feature type="domain" description="N-acetyltransferase" evidence="1">
    <location>
        <begin position="33"/>
        <end position="180"/>
    </location>
</feature>
<dbReference type="RefSeq" id="WP_165239381.1">
    <property type="nucleotide sequence ID" value="NZ_JAAKZV010000088.1"/>
</dbReference>
<evidence type="ECO:0000313" key="3">
    <source>
        <dbReference type="Proteomes" id="UP000481583"/>
    </source>
</evidence>
<dbReference type="CDD" id="cd04301">
    <property type="entry name" value="NAT_SF"/>
    <property type="match status" value="1"/>
</dbReference>
<proteinExistence type="predicted"/>
<organism evidence="2 3">
    <name type="scientific">Streptomyces coryli</name>
    <dbReference type="NCBI Taxonomy" id="1128680"/>
    <lineage>
        <taxon>Bacteria</taxon>
        <taxon>Bacillati</taxon>
        <taxon>Actinomycetota</taxon>
        <taxon>Actinomycetes</taxon>
        <taxon>Kitasatosporales</taxon>
        <taxon>Streptomycetaceae</taxon>
        <taxon>Streptomyces</taxon>
    </lineage>
</organism>
<keyword evidence="2" id="KW-0808">Transferase</keyword>
<evidence type="ECO:0000313" key="2">
    <source>
        <dbReference type="EMBL" id="NGN66212.1"/>
    </source>
</evidence>
<accession>A0A6G4U2H9</accession>
<gene>
    <name evidence="2" type="ORF">G5C51_20220</name>
</gene>
<protein>
    <submittedName>
        <fullName evidence="2">GNAT family N-acetyltransferase</fullName>
    </submittedName>
</protein>
<dbReference type="PROSITE" id="PS51186">
    <property type="entry name" value="GNAT"/>
    <property type="match status" value="1"/>
</dbReference>
<dbReference type="EMBL" id="JAAKZV010000088">
    <property type="protein sequence ID" value="NGN66212.1"/>
    <property type="molecule type" value="Genomic_DNA"/>
</dbReference>
<comment type="caution">
    <text evidence="2">The sequence shown here is derived from an EMBL/GenBank/DDBJ whole genome shotgun (WGS) entry which is preliminary data.</text>
</comment>
<sequence>MTDAPAGTLTTWYLEQTAPADLVPPSGRGREPMIMRAEVPSPELNRFLYVAVGGDIAWTDRLVWTYERWRELVEAPGTETWIAYDRGTPAGYVEMQGQADGAVEITQFGLIPAFRGRGIGGALLAHGVARAWDLAERWPGREQTRRVWLHTCSDDGEHALANYQKRGFRIYDVTTEERAS</sequence>
<dbReference type="SUPFAM" id="SSF55729">
    <property type="entry name" value="Acyl-CoA N-acyltransferases (Nat)"/>
    <property type="match status" value="1"/>
</dbReference>
<keyword evidence="3" id="KW-1185">Reference proteome</keyword>
<dbReference type="Proteomes" id="UP000481583">
    <property type="component" value="Unassembled WGS sequence"/>
</dbReference>
<dbReference type="GO" id="GO:0016747">
    <property type="term" value="F:acyltransferase activity, transferring groups other than amino-acyl groups"/>
    <property type="evidence" value="ECO:0007669"/>
    <property type="project" value="InterPro"/>
</dbReference>
<dbReference type="Pfam" id="PF00583">
    <property type="entry name" value="Acetyltransf_1"/>
    <property type="match status" value="1"/>
</dbReference>
<dbReference type="Gene3D" id="3.40.630.30">
    <property type="match status" value="1"/>
</dbReference>
<dbReference type="AlphaFoldDB" id="A0A6G4U2H9"/>
<name>A0A6G4U2H9_9ACTN</name>
<evidence type="ECO:0000259" key="1">
    <source>
        <dbReference type="PROSITE" id="PS51186"/>
    </source>
</evidence>
<dbReference type="InterPro" id="IPR016181">
    <property type="entry name" value="Acyl_CoA_acyltransferase"/>
</dbReference>
<dbReference type="InterPro" id="IPR000182">
    <property type="entry name" value="GNAT_dom"/>
</dbReference>
<reference evidence="2 3" key="1">
    <citation type="submission" date="2020-02" db="EMBL/GenBank/DDBJ databases">
        <title>Whole-genome analyses of novel actinobacteria.</title>
        <authorList>
            <person name="Sahin N."/>
        </authorList>
    </citation>
    <scope>NUCLEOTIDE SEQUENCE [LARGE SCALE GENOMIC DNA]</scope>
    <source>
        <strain evidence="2 3">A7024</strain>
    </source>
</reference>